<organism evidence="1 2">
    <name type="scientific">Caballeronia catudaia</name>
    <dbReference type="NCBI Taxonomy" id="1777136"/>
    <lineage>
        <taxon>Bacteria</taxon>
        <taxon>Pseudomonadati</taxon>
        <taxon>Pseudomonadota</taxon>
        <taxon>Betaproteobacteria</taxon>
        <taxon>Burkholderiales</taxon>
        <taxon>Burkholderiaceae</taxon>
        <taxon>Caballeronia</taxon>
    </lineage>
</organism>
<proteinExistence type="predicted"/>
<protein>
    <submittedName>
        <fullName evidence="1">Uncharacterized protein</fullName>
    </submittedName>
</protein>
<dbReference type="AlphaFoldDB" id="A0A158DTC5"/>
<keyword evidence="2" id="KW-1185">Reference proteome</keyword>
<evidence type="ECO:0000313" key="1">
    <source>
        <dbReference type="EMBL" id="SAK97818.1"/>
    </source>
</evidence>
<gene>
    <name evidence="1" type="ORF">AWB75_07150</name>
</gene>
<dbReference type="EMBL" id="FCOF02000109">
    <property type="protein sequence ID" value="SAK97818.1"/>
    <property type="molecule type" value="Genomic_DNA"/>
</dbReference>
<accession>A0A158DTC5</accession>
<dbReference type="Proteomes" id="UP000054870">
    <property type="component" value="Unassembled WGS sequence"/>
</dbReference>
<evidence type="ECO:0000313" key="2">
    <source>
        <dbReference type="Proteomes" id="UP000054870"/>
    </source>
</evidence>
<reference evidence="1" key="1">
    <citation type="submission" date="2016-01" db="EMBL/GenBank/DDBJ databases">
        <authorList>
            <person name="Peeters C."/>
        </authorList>
    </citation>
    <scope>NUCLEOTIDE SEQUENCE [LARGE SCALE GENOMIC DNA]</scope>
    <source>
        <strain evidence="1">LMG 29318</strain>
    </source>
</reference>
<name>A0A158DTC5_9BURK</name>
<comment type="caution">
    <text evidence="1">The sequence shown here is derived from an EMBL/GenBank/DDBJ whole genome shotgun (WGS) entry which is preliminary data.</text>
</comment>
<sequence length="60" mass="6407">MWQTMHIGLGSIISPAGRLGGSEDPDASVETFRTIKGRCLNRRGGVGRAIGGQLPKKMLQ</sequence>